<comment type="caution">
    <text evidence="1">The sequence shown here is derived from an EMBL/GenBank/DDBJ whole genome shotgun (WGS) entry which is preliminary data.</text>
</comment>
<dbReference type="EMBL" id="VSRR010003298">
    <property type="protein sequence ID" value="MPC35532.1"/>
    <property type="molecule type" value="Genomic_DNA"/>
</dbReference>
<protein>
    <submittedName>
        <fullName evidence="1">Uncharacterized protein</fullName>
    </submittedName>
</protein>
<proteinExistence type="predicted"/>
<evidence type="ECO:0000313" key="1">
    <source>
        <dbReference type="EMBL" id="MPC35532.1"/>
    </source>
</evidence>
<dbReference type="Proteomes" id="UP000324222">
    <property type="component" value="Unassembled WGS sequence"/>
</dbReference>
<evidence type="ECO:0000313" key="2">
    <source>
        <dbReference type="Proteomes" id="UP000324222"/>
    </source>
</evidence>
<organism evidence="1 2">
    <name type="scientific">Portunus trituberculatus</name>
    <name type="common">Swimming crab</name>
    <name type="synonym">Neptunus trituberculatus</name>
    <dbReference type="NCBI Taxonomy" id="210409"/>
    <lineage>
        <taxon>Eukaryota</taxon>
        <taxon>Metazoa</taxon>
        <taxon>Ecdysozoa</taxon>
        <taxon>Arthropoda</taxon>
        <taxon>Crustacea</taxon>
        <taxon>Multicrustacea</taxon>
        <taxon>Malacostraca</taxon>
        <taxon>Eumalacostraca</taxon>
        <taxon>Eucarida</taxon>
        <taxon>Decapoda</taxon>
        <taxon>Pleocyemata</taxon>
        <taxon>Brachyura</taxon>
        <taxon>Eubrachyura</taxon>
        <taxon>Portunoidea</taxon>
        <taxon>Portunidae</taxon>
        <taxon>Portuninae</taxon>
        <taxon>Portunus</taxon>
    </lineage>
</organism>
<sequence length="88" mass="9409">MQVTQTQDLSSTWLALRVSQPRLPRPARVPSAGGLVPAALTPLPSVPRHTTTFTCILKKSKAAAQSYVFPGVAVLQATPPHHTVSLTR</sequence>
<accession>A0A5B7EMX0</accession>
<name>A0A5B7EMX0_PORTR</name>
<gene>
    <name evidence="1" type="ORF">E2C01_028957</name>
</gene>
<reference evidence="1 2" key="1">
    <citation type="submission" date="2019-05" db="EMBL/GenBank/DDBJ databases">
        <title>Another draft genome of Portunus trituberculatus and its Hox gene families provides insights of decapod evolution.</title>
        <authorList>
            <person name="Jeong J.-H."/>
            <person name="Song I."/>
            <person name="Kim S."/>
            <person name="Choi T."/>
            <person name="Kim D."/>
            <person name="Ryu S."/>
            <person name="Kim W."/>
        </authorList>
    </citation>
    <scope>NUCLEOTIDE SEQUENCE [LARGE SCALE GENOMIC DNA]</scope>
    <source>
        <tissue evidence="1">Muscle</tissue>
    </source>
</reference>
<keyword evidence="2" id="KW-1185">Reference proteome</keyword>
<dbReference type="AlphaFoldDB" id="A0A5B7EMX0"/>